<sequence>MKYKDIVQFDSIEGTIQLRDADELAGAERLVKTFVISQGMAEKLVGQIIPQLSLTTTIDRKGLFIVGNYGTGKSHMMSVLTSVLEYPNIYKYITNERVRNEIEPLSGKYKVIRTEIGAVKRPIRDIFCSVLETELEKIGVNYKFPAADETKKANNKDDLIAMMGAFQVKYPDTGLIFAIDEMLEYLRQRPELDLIYDLIFLRELGESCKYSHFRFLAGIQESLFESPRFQFAADTLRRVKDRYEQIRIMKEDISYVVSERLLKKDDKQKAIVREHLSQYSSLYSQMAERMEEFVSLYPIHPSYIETLELLFIVENRHILQSISKDLTGLMEEKVPQDAPGLISFDRYWNVMKQDVSLLSDPNVRDVIEKGTVLENLISRSFPKPQYKEAALRIIHGLLVARLQTIDVDKPTGLTSEQIKDELCIFLKSLPEKESQFLLTTVESIIKDIVTTVSGKFISKNEESKQYYIDLKKSIDIERLIEEKGDGLNDDQLDKYYFEALTRLMDRPDTTYVSGYRIWEHELIWRDRNVGRMGYLFFGAPNERSTAQPPRDFYLYFIQPFDPPVFNDEHKPDEIFFRLIKKDDAFIDALRKYGGAREMSAITNVKDRQDYDRKAQGYLKDIVQWLSANMGHSLEVTYQSQTKKLVEWSKESTIPLGPEVHRAINEIASYCVSPHFNDISPDYPKFSVTITSTNRHDMVIDALSWIKGRTTKSGSQVLAGLELMTEGVLTPEKSRYSQYILTTLSEKQGQVINRQDLIGLFNGVEYDKKFRIEPELFMVVLSALVWRGSIVISYVQGKIDASNVDTMAKMAGDDLIAFKHLEPPKTTPIELLEYLFTTIGLRPGEISNPATQESAVESLQRKVEQEAKNIAVALDQLNKRVSILSEPLPSDEVMSSLIIELKQGKELLESLRRFNSVGKLKNFNLSRDDVDLIKKCITSLQIISEYSRLINELNPITSYIQQVSIILPTLEGEEIRKEIDNARSKIRSWTTPPSSEEIRTMKTDLEKVKTQYANRYFTLHNRARLGVSEDAEKKKLLNDPRLKALQQLANTGMNNPLLPVFTNKLTHTFKTCFN</sequence>
<dbReference type="Pfam" id="PF26384">
    <property type="entry name" value="DUF6079_3rd"/>
    <property type="match status" value="1"/>
</dbReference>
<evidence type="ECO:0000259" key="1">
    <source>
        <dbReference type="Pfam" id="PF19557"/>
    </source>
</evidence>
<evidence type="ECO:0000313" key="6">
    <source>
        <dbReference type="EMBL" id="PWR75057.1"/>
    </source>
</evidence>
<accession>A0A2V2NF92</accession>
<feature type="domain" description="DUF6079" evidence="4">
    <location>
        <begin position="695"/>
        <end position="821"/>
    </location>
</feature>
<dbReference type="Pfam" id="PF26385">
    <property type="entry name" value="DUF6079_4th"/>
    <property type="match status" value="1"/>
</dbReference>
<dbReference type="InterPro" id="IPR058569">
    <property type="entry name" value="DUF6079_2nd"/>
</dbReference>
<evidence type="ECO:0000259" key="5">
    <source>
        <dbReference type="Pfam" id="PF26387"/>
    </source>
</evidence>
<dbReference type="InterPro" id="IPR058571">
    <property type="entry name" value="DUF6079_3rd"/>
</dbReference>
<dbReference type="Pfam" id="PF19557">
    <property type="entry name" value="DUF6079_1st"/>
    <property type="match status" value="1"/>
</dbReference>
<evidence type="ECO:0000259" key="2">
    <source>
        <dbReference type="Pfam" id="PF26383"/>
    </source>
</evidence>
<proteinExistence type="predicted"/>
<dbReference type="Proteomes" id="UP000245934">
    <property type="component" value="Unassembled WGS sequence"/>
</dbReference>
<reference evidence="6 7" key="1">
    <citation type="submission" date="2018-05" db="EMBL/GenBank/DDBJ databases">
        <title>Draft genome of Methanospirillum stamsii Pt1.</title>
        <authorList>
            <person name="Dueholm M.S."/>
            <person name="Nielsen P.H."/>
            <person name="Bakmann L.F."/>
            <person name="Otzen D.E."/>
        </authorList>
    </citation>
    <scope>NUCLEOTIDE SEQUENCE [LARGE SCALE GENOMIC DNA]</scope>
    <source>
        <strain evidence="6 7">Pt1</strain>
    </source>
</reference>
<dbReference type="InterPro" id="IPR045725">
    <property type="entry name" value="DUF6079_N"/>
</dbReference>
<feature type="domain" description="DUF6079" evidence="3">
    <location>
        <begin position="479"/>
        <end position="677"/>
    </location>
</feature>
<feature type="domain" description="DUF6079" evidence="5">
    <location>
        <begin position="827"/>
        <end position="1019"/>
    </location>
</feature>
<comment type="caution">
    <text evidence="6">The sequence shown here is derived from an EMBL/GenBank/DDBJ whole genome shotgun (WGS) entry which is preliminary data.</text>
</comment>
<gene>
    <name evidence="6" type="ORF">DLD82_07525</name>
</gene>
<organism evidence="6 7">
    <name type="scientific">Methanospirillum stamsii</name>
    <dbReference type="NCBI Taxonomy" id="1277351"/>
    <lineage>
        <taxon>Archaea</taxon>
        <taxon>Methanobacteriati</taxon>
        <taxon>Methanobacteriota</taxon>
        <taxon>Stenosarchaea group</taxon>
        <taxon>Methanomicrobia</taxon>
        <taxon>Methanomicrobiales</taxon>
        <taxon>Methanospirillaceae</taxon>
        <taxon>Methanospirillum</taxon>
    </lineage>
</organism>
<dbReference type="AlphaFoldDB" id="A0A2V2NF92"/>
<protein>
    <submittedName>
        <fullName evidence="6">ATPase</fullName>
    </submittedName>
</protein>
<dbReference type="OrthoDB" id="359374at2157"/>
<dbReference type="InterPro" id="IPR058573">
    <property type="entry name" value="DUF6079_5th"/>
</dbReference>
<evidence type="ECO:0000313" key="7">
    <source>
        <dbReference type="Proteomes" id="UP000245934"/>
    </source>
</evidence>
<name>A0A2V2NF92_9EURY</name>
<dbReference type="EMBL" id="QGMZ01000014">
    <property type="protein sequence ID" value="PWR75057.1"/>
    <property type="molecule type" value="Genomic_DNA"/>
</dbReference>
<dbReference type="Pfam" id="PF26383">
    <property type="entry name" value="DUF6079_2nd"/>
    <property type="match status" value="1"/>
</dbReference>
<evidence type="ECO:0000259" key="4">
    <source>
        <dbReference type="Pfam" id="PF26385"/>
    </source>
</evidence>
<keyword evidence="7" id="KW-1185">Reference proteome</keyword>
<dbReference type="Pfam" id="PF26387">
    <property type="entry name" value="DUF6079_5th"/>
    <property type="match status" value="1"/>
</dbReference>
<feature type="domain" description="DUF6079" evidence="2">
    <location>
        <begin position="266"/>
        <end position="473"/>
    </location>
</feature>
<dbReference type="InterPro" id="IPR058572">
    <property type="entry name" value="DUF6079_4th"/>
</dbReference>
<feature type="domain" description="DUF6079" evidence="1">
    <location>
        <begin position="19"/>
        <end position="249"/>
    </location>
</feature>
<evidence type="ECO:0000259" key="3">
    <source>
        <dbReference type="Pfam" id="PF26384"/>
    </source>
</evidence>